<dbReference type="InterPro" id="IPR012338">
    <property type="entry name" value="Beta-lactam/transpept-like"/>
</dbReference>
<evidence type="ECO:0000313" key="11">
    <source>
        <dbReference type="EMBL" id="MVO99821.1"/>
    </source>
</evidence>
<dbReference type="GO" id="GO:0071555">
    <property type="term" value="P:cell wall organization"/>
    <property type="evidence" value="ECO:0007669"/>
    <property type="project" value="UniProtKB-KW"/>
</dbReference>
<dbReference type="GO" id="GO:0006508">
    <property type="term" value="P:proteolysis"/>
    <property type="evidence" value="ECO:0007669"/>
    <property type="project" value="InterPro"/>
</dbReference>
<accession>A0A7X3FI75</accession>
<organism evidence="11 12">
    <name type="scientific">Paenibacillus lutrae</name>
    <dbReference type="NCBI Taxonomy" id="2078573"/>
    <lineage>
        <taxon>Bacteria</taxon>
        <taxon>Bacillati</taxon>
        <taxon>Bacillota</taxon>
        <taxon>Bacilli</taxon>
        <taxon>Bacillales</taxon>
        <taxon>Paenibacillaceae</taxon>
        <taxon>Paenibacillus</taxon>
    </lineage>
</organism>
<keyword evidence="6" id="KW-0961">Cell wall biogenesis/degradation</keyword>
<dbReference type="PANTHER" id="PTHR21581:SF11">
    <property type="entry name" value="D-ALANYL-D-ALANINE CARBOXYPEPTIDASE DACA"/>
    <property type="match status" value="1"/>
</dbReference>
<dbReference type="Proteomes" id="UP000490800">
    <property type="component" value="Unassembled WGS sequence"/>
</dbReference>
<comment type="similarity">
    <text evidence="1 9">Belongs to the peptidase S11 family.</text>
</comment>
<dbReference type="GO" id="GO:0009252">
    <property type="term" value="P:peptidoglycan biosynthetic process"/>
    <property type="evidence" value="ECO:0007669"/>
    <property type="project" value="UniProtKB-KW"/>
</dbReference>
<gene>
    <name evidence="11" type="ORF">EDM21_09800</name>
</gene>
<evidence type="ECO:0000256" key="9">
    <source>
        <dbReference type="RuleBase" id="RU004016"/>
    </source>
</evidence>
<feature type="active site" description="Proton acceptor" evidence="7">
    <location>
        <position position="63"/>
    </location>
</feature>
<reference evidence="11 12" key="1">
    <citation type="journal article" date="2019" name="Microorganisms">
        <title>Paenibacillus lutrae sp. nov., A Chitinolytic Species Isolated from A River Otter in Castril Natural Park, Granada, Spain.</title>
        <authorList>
            <person name="Rodriguez M."/>
            <person name="Reina J.C."/>
            <person name="Bejar V."/>
            <person name="Llamas I."/>
        </authorList>
    </citation>
    <scope>NUCLEOTIDE SEQUENCE [LARGE SCALE GENOMIC DNA]</scope>
    <source>
        <strain evidence="11 12">N10</strain>
    </source>
</reference>
<sequence length="307" mass="33244">MKRTGRRLLLFALIAAGLWLWKGSGGEELKFDARSAVLIHADTGSIVYERNGDESLPPASMSKMMTELIVYEEVKAGRASWNDQVRTSRYASEVTGAQIGLKFGERLTLKEMLAAVAIESANDAAVAVAEHIGGTEDEFVAKMNRKAAEIGLSEGTAFANASGLTRADLGSYAPKQHKGETVMTAKDTARLAAYLIRHHPEVLELTRKADYELPGRFGLIRTTNRMLPAAGDTFAYEGSDGLKTGFTDLAGYCFTGTAVRDGQRLISVVMGTGSQEGRFNATRKLLDYGFKSVDNSSRKDNLFGAGR</sequence>
<keyword evidence="4" id="KW-0133">Cell shape</keyword>
<keyword evidence="5" id="KW-0573">Peptidoglycan synthesis</keyword>
<evidence type="ECO:0000259" key="10">
    <source>
        <dbReference type="Pfam" id="PF00768"/>
    </source>
</evidence>
<name>A0A7X3FI75_9BACL</name>
<evidence type="ECO:0000256" key="8">
    <source>
        <dbReference type="PIRSR" id="PIRSR618044-2"/>
    </source>
</evidence>
<evidence type="ECO:0000256" key="2">
    <source>
        <dbReference type="ARBA" id="ARBA00022729"/>
    </source>
</evidence>
<dbReference type="EMBL" id="RHLK01000004">
    <property type="protein sequence ID" value="MVO99821.1"/>
    <property type="molecule type" value="Genomic_DNA"/>
</dbReference>
<dbReference type="OrthoDB" id="9791132at2"/>
<protein>
    <submittedName>
        <fullName evidence="11">D-alanyl-D-alanine carboxypeptidase</fullName>
    </submittedName>
</protein>
<comment type="caution">
    <text evidence="11">The sequence shown here is derived from an EMBL/GenBank/DDBJ whole genome shotgun (WGS) entry which is preliminary data.</text>
</comment>
<evidence type="ECO:0000256" key="1">
    <source>
        <dbReference type="ARBA" id="ARBA00007164"/>
    </source>
</evidence>
<dbReference type="PRINTS" id="PR00725">
    <property type="entry name" value="DADACBPTASE1"/>
</dbReference>
<evidence type="ECO:0000256" key="4">
    <source>
        <dbReference type="ARBA" id="ARBA00022960"/>
    </source>
</evidence>
<dbReference type="InterPro" id="IPR001967">
    <property type="entry name" value="Peptidase_S11_N"/>
</dbReference>
<evidence type="ECO:0000256" key="7">
    <source>
        <dbReference type="PIRSR" id="PIRSR618044-1"/>
    </source>
</evidence>
<dbReference type="Gene3D" id="3.40.710.10">
    <property type="entry name" value="DD-peptidase/beta-lactamase superfamily"/>
    <property type="match status" value="1"/>
</dbReference>
<feature type="binding site" evidence="8">
    <location>
        <position position="243"/>
    </location>
    <ligand>
        <name>substrate</name>
    </ligand>
</feature>
<keyword evidence="11" id="KW-0645">Protease</keyword>
<feature type="active site" evidence="7">
    <location>
        <position position="120"/>
    </location>
</feature>
<keyword evidence="12" id="KW-1185">Reference proteome</keyword>
<feature type="domain" description="Peptidase S11 D-alanyl-D-alanine carboxypeptidase A N-terminal" evidence="10">
    <location>
        <begin position="29"/>
        <end position="272"/>
    </location>
</feature>
<dbReference type="SUPFAM" id="SSF56601">
    <property type="entry name" value="beta-lactamase/transpeptidase-like"/>
    <property type="match status" value="1"/>
</dbReference>
<dbReference type="InterPro" id="IPR018044">
    <property type="entry name" value="Peptidase_S11"/>
</dbReference>
<dbReference type="Pfam" id="PF00768">
    <property type="entry name" value="Peptidase_S11"/>
    <property type="match status" value="1"/>
</dbReference>
<dbReference type="RefSeq" id="WP_157335115.1">
    <property type="nucleotide sequence ID" value="NZ_RHLK01000004.1"/>
</dbReference>
<keyword evidence="3" id="KW-0378">Hydrolase</keyword>
<dbReference type="GO" id="GO:0009002">
    <property type="term" value="F:serine-type D-Ala-D-Ala carboxypeptidase activity"/>
    <property type="evidence" value="ECO:0007669"/>
    <property type="project" value="InterPro"/>
</dbReference>
<feature type="active site" description="Acyl-ester intermediate" evidence="7">
    <location>
        <position position="60"/>
    </location>
</feature>
<evidence type="ECO:0000256" key="6">
    <source>
        <dbReference type="ARBA" id="ARBA00023316"/>
    </source>
</evidence>
<dbReference type="PANTHER" id="PTHR21581">
    <property type="entry name" value="D-ALANYL-D-ALANINE CARBOXYPEPTIDASE"/>
    <property type="match status" value="1"/>
</dbReference>
<keyword evidence="11" id="KW-0121">Carboxypeptidase</keyword>
<proteinExistence type="inferred from homology"/>
<evidence type="ECO:0000313" key="12">
    <source>
        <dbReference type="Proteomes" id="UP000490800"/>
    </source>
</evidence>
<evidence type="ECO:0000256" key="3">
    <source>
        <dbReference type="ARBA" id="ARBA00022801"/>
    </source>
</evidence>
<dbReference type="AlphaFoldDB" id="A0A7X3FI75"/>
<evidence type="ECO:0000256" key="5">
    <source>
        <dbReference type="ARBA" id="ARBA00022984"/>
    </source>
</evidence>
<dbReference type="GO" id="GO:0008360">
    <property type="term" value="P:regulation of cell shape"/>
    <property type="evidence" value="ECO:0007669"/>
    <property type="project" value="UniProtKB-KW"/>
</dbReference>
<keyword evidence="2" id="KW-0732">Signal</keyword>